<accession>A0A0F9CFP3</accession>
<name>A0A0F9CFP3_9ZZZZ</name>
<keyword evidence="1" id="KW-1133">Transmembrane helix</keyword>
<feature type="non-terminal residue" evidence="2">
    <location>
        <position position="1"/>
    </location>
</feature>
<organism evidence="2">
    <name type="scientific">marine sediment metagenome</name>
    <dbReference type="NCBI Taxonomy" id="412755"/>
    <lineage>
        <taxon>unclassified sequences</taxon>
        <taxon>metagenomes</taxon>
        <taxon>ecological metagenomes</taxon>
    </lineage>
</organism>
<comment type="caution">
    <text evidence="2">The sequence shown here is derived from an EMBL/GenBank/DDBJ whole genome shotgun (WGS) entry which is preliminary data.</text>
</comment>
<dbReference type="AlphaFoldDB" id="A0A0F9CFP3"/>
<proteinExistence type="predicted"/>
<evidence type="ECO:0000313" key="2">
    <source>
        <dbReference type="EMBL" id="KKL48183.1"/>
    </source>
</evidence>
<evidence type="ECO:0000256" key="1">
    <source>
        <dbReference type="SAM" id="Phobius"/>
    </source>
</evidence>
<feature type="transmembrane region" description="Helical" evidence="1">
    <location>
        <begin position="12"/>
        <end position="35"/>
    </location>
</feature>
<dbReference type="EMBL" id="LAZR01033405">
    <property type="protein sequence ID" value="KKL48183.1"/>
    <property type="molecule type" value="Genomic_DNA"/>
</dbReference>
<sequence>SDASTVLHQQLAATYFMGGLVTISLGGVIIAVDRVRGQATSKKKKRE</sequence>
<keyword evidence="1" id="KW-0472">Membrane</keyword>
<gene>
    <name evidence="2" type="ORF">LCGC14_2328100</name>
</gene>
<protein>
    <submittedName>
        <fullName evidence="2">Uncharacterized protein</fullName>
    </submittedName>
</protein>
<keyword evidence="1" id="KW-0812">Transmembrane</keyword>
<reference evidence="2" key="1">
    <citation type="journal article" date="2015" name="Nature">
        <title>Complex archaea that bridge the gap between prokaryotes and eukaryotes.</title>
        <authorList>
            <person name="Spang A."/>
            <person name="Saw J.H."/>
            <person name="Jorgensen S.L."/>
            <person name="Zaremba-Niedzwiedzka K."/>
            <person name="Martijn J."/>
            <person name="Lind A.E."/>
            <person name="van Eijk R."/>
            <person name="Schleper C."/>
            <person name="Guy L."/>
            <person name="Ettema T.J."/>
        </authorList>
    </citation>
    <scope>NUCLEOTIDE SEQUENCE</scope>
</reference>